<dbReference type="PROSITE" id="PS51257">
    <property type="entry name" value="PROKAR_LIPOPROTEIN"/>
    <property type="match status" value="1"/>
</dbReference>
<sequence length="208" mass="22493">MNVRMSGPTLAFVAVAMSLLLTGCDGSVELEPTPSFGSSSNEESPIVVPSEPPYETDLNLTGAETDAAEAAYDVLVSFITANNQVMADSGNNPDRALVFLDGSPREAHVKDYESMRAEQEVGVGGITHSYHRIDEVLVHEEGEITVAFSSCVDYRYFDIVDRDGESLAGEDTSPVIVVHQLEGKAGDWVINKIDYTGNECEGLDERLD</sequence>
<dbReference type="RefSeq" id="WP_376841595.1">
    <property type="nucleotide sequence ID" value="NZ_JBHMAU010000126.1"/>
</dbReference>
<evidence type="ECO:0000313" key="2">
    <source>
        <dbReference type="Proteomes" id="UP001589707"/>
    </source>
</evidence>
<comment type="caution">
    <text evidence="1">The sequence shown here is derived from an EMBL/GenBank/DDBJ whole genome shotgun (WGS) entry which is preliminary data.</text>
</comment>
<evidence type="ECO:0008006" key="3">
    <source>
        <dbReference type="Google" id="ProtNLM"/>
    </source>
</evidence>
<gene>
    <name evidence="1" type="ORF">ACFFN1_14655</name>
</gene>
<evidence type="ECO:0000313" key="1">
    <source>
        <dbReference type="EMBL" id="MFB9777617.1"/>
    </source>
</evidence>
<accession>A0ABV5X7B4</accession>
<proteinExistence type="predicted"/>
<name>A0ABV5X7B4_9MICO</name>
<dbReference type="Proteomes" id="UP001589707">
    <property type="component" value="Unassembled WGS sequence"/>
</dbReference>
<reference evidence="1 2" key="1">
    <citation type="submission" date="2024-09" db="EMBL/GenBank/DDBJ databases">
        <authorList>
            <person name="Sun Q."/>
            <person name="Mori K."/>
        </authorList>
    </citation>
    <scope>NUCLEOTIDE SEQUENCE [LARGE SCALE GENOMIC DNA]</scope>
    <source>
        <strain evidence="1 2">JCM 11683</strain>
    </source>
</reference>
<keyword evidence="2" id="KW-1185">Reference proteome</keyword>
<dbReference type="EMBL" id="JBHMAU010000126">
    <property type="protein sequence ID" value="MFB9777617.1"/>
    <property type="molecule type" value="Genomic_DNA"/>
</dbReference>
<organism evidence="1 2">
    <name type="scientific">Brevibacterium otitidis</name>
    <dbReference type="NCBI Taxonomy" id="53364"/>
    <lineage>
        <taxon>Bacteria</taxon>
        <taxon>Bacillati</taxon>
        <taxon>Actinomycetota</taxon>
        <taxon>Actinomycetes</taxon>
        <taxon>Micrococcales</taxon>
        <taxon>Brevibacteriaceae</taxon>
        <taxon>Brevibacterium</taxon>
    </lineage>
</organism>
<protein>
    <recommendedName>
        <fullName evidence="3">SnoaL-like domain-containing protein</fullName>
    </recommendedName>
</protein>